<dbReference type="Gene3D" id="3.40.50.620">
    <property type="entry name" value="HUPs"/>
    <property type="match status" value="1"/>
</dbReference>
<evidence type="ECO:0000313" key="2">
    <source>
        <dbReference type="Proteomes" id="UP000214646"/>
    </source>
</evidence>
<dbReference type="Proteomes" id="UP000214646">
    <property type="component" value="Unassembled WGS sequence"/>
</dbReference>
<proteinExistence type="predicted"/>
<comment type="caution">
    <text evidence="1">The sequence shown here is derived from an EMBL/GenBank/DDBJ whole genome shotgun (WGS) entry which is preliminary data.</text>
</comment>
<dbReference type="OrthoDB" id="9774475at2"/>
<reference evidence="2" key="1">
    <citation type="submission" date="2017-06" db="EMBL/GenBank/DDBJ databases">
        <title>Genome analysis of Fimbriiglobus ruber SP5, the first member of the order Planctomycetales with confirmed chitinolytic capability.</title>
        <authorList>
            <person name="Ravin N.V."/>
            <person name="Rakitin A.L."/>
            <person name="Ivanova A.A."/>
            <person name="Beletsky A.V."/>
            <person name="Kulichevskaya I.S."/>
            <person name="Mardanov A.V."/>
            <person name="Dedysh S.N."/>
        </authorList>
    </citation>
    <scope>NUCLEOTIDE SEQUENCE [LARGE SCALE GENOMIC DNA]</scope>
    <source>
        <strain evidence="2">SP5</strain>
    </source>
</reference>
<name>A0A225E7T2_9BACT</name>
<accession>A0A225E7T2</accession>
<dbReference type="InterPro" id="IPR014729">
    <property type="entry name" value="Rossmann-like_a/b/a_fold"/>
</dbReference>
<gene>
    <name evidence="1" type="ORF">FRUB_01900</name>
</gene>
<organism evidence="1 2">
    <name type="scientific">Fimbriiglobus ruber</name>
    <dbReference type="NCBI Taxonomy" id="1908690"/>
    <lineage>
        <taxon>Bacteria</taxon>
        <taxon>Pseudomonadati</taxon>
        <taxon>Planctomycetota</taxon>
        <taxon>Planctomycetia</taxon>
        <taxon>Gemmatales</taxon>
        <taxon>Gemmataceae</taxon>
        <taxon>Fimbriiglobus</taxon>
    </lineage>
</organism>
<dbReference type="EMBL" id="NIDE01000002">
    <property type="protein sequence ID" value="OWK45569.1"/>
    <property type="molecule type" value="Genomic_DNA"/>
</dbReference>
<keyword evidence="2" id="KW-1185">Reference proteome</keyword>
<evidence type="ECO:0000313" key="1">
    <source>
        <dbReference type="EMBL" id="OWK45569.1"/>
    </source>
</evidence>
<dbReference type="AlphaFoldDB" id="A0A225E7T2"/>
<protein>
    <recommendedName>
        <fullName evidence="3">Phosphoadenosine phosphosulfate reductase</fullName>
    </recommendedName>
</protein>
<dbReference type="RefSeq" id="WP_088253284.1">
    <property type="nucleotide sequence ID" value="NZ_NIDE01000002.1"/>
</dbReference>
<evidence type="ECO:0008006" key="3">
    <source>
        <dbReference type="Google" id="ProtNLM"/>
    </source>
</evidence>
<sequence length="278" mass="31391">MSDYHVLNLGPGVQSTALYLLAREGRVRFDWAIFADTGEEPAAVYRHLEHLRTLGGPPILVRSAGRLGDDLVHGRNSTGQRFVSIPAFTRAPDGRIGMVRRQCTAEYKVEVVNRAIRRELLGLKPRQRIPRDVTVYQYFGISIDEAGRAARAQKRFAEVKHTVPVYPLIELGWSRTDCVGYLRQKLPYEVPKSSCVFCPYRTNLSWLHLKQTDPEGWRRAVEIDEALRADGTIATRGFRQQLYLHRTCQPLAGIDWTALVPTTLDPMTTGECLGRCGT</sequence>